<dbReference type="Gene3D" id="3.40.190.170">
    <property type="entry name" value="Bacterial extracellular solute-binding protein, family 7"/>
    <property type="match status" value="1"/>
</dbReference>
<reference evidence="2 3" key="1">
    <citation type="submission" date="2023-11" db="EMBL/GenBank/DDBJ databases">
        <title>Coraliomargarita sp. nov., isolated from marine algae.</title>
        <authorList>
            <person name="Lee J.K."/>
            <person name="Baek J.H."/>
            <person name="Kim J.M."/>
            <person name="Choi D.G."/>
            <person name="Jeon C.O."/>
        </authorList>
    </citation>
    <scope>NUCLEOTIDE SEQUENCE [LARGE SCALE GENOMIC DNA]</scope>
    <source>
        <strain evidence="2 3">J2-16</strain>
    </source>
</reference>
<dbReference type="PANTHER" id="PTHR33376">
    <property type="match status" value="1"/>
</dbReference>
<evidence type="ECO:0000313" key="3">
    <source>
        <dbReference type="Proteomes" id="UP001324993"/>
    </source>
</evidence>
<protein>
    <submittedName>
        <fullName evidence="2">TRAP transporter substrate-binding protein DctP</fullName>
    </submittedName>
</protein>
<sequence>MNQNKSYLSLGVFIGVILASLAFAFFSPSGGGTTIGRELKVSHNSPTTHPVHAGLEHMAKRLAELSGGQLRLQVFPNGQLGSETQTMEQLQAGTLDIAKGSSAPISNFVSVCKIFSLPYLFRDLASL</sequence>
<dbReference type="PANTHER" id="PTHR33376:SF2">
    <property type="entry name" value="DICARBOXYLATE-BINDING PERIPLASMIC PROTEIN"/>
    <property type="match status" value="1"/>
</dbReference>
<gene>
    <name evidence="2" type="primary">dctP</name>
    <name evidence="2" type="ORF">SH580_00935</name>
</gene>
<organism evidence="2 3">
    <name type="scientific">Coraliomargarita algicola</name>
    <dbReference type="NCBI Taxonomy" id="3092156"/>
    <lineage>
        <taxon>Bacteria</taxon>
        <taxon>Pseudomonadati</taxon>
        <taxon>Verrucomicrobiota</taxon>
        <taxon>Opitutia</taxon>
        <taxon>Puniceicoccales</taxon>
        <taxon>Coraliomargaritaceae</taxon>
        <taxon>Coraliomargarita</taxon>
    </lineage>
</organism>
<keyword evidence="3" id="KW-1185">Reference proteome</keyword>
<dbReference type="InterPro" id="IPR018389">
    <property type="entry name" value="DctP_fam"/>
</dbReference>
<dbReference type="NCBIfam" id="NF037995">
    <property type="entry name" value="TRAP_S1"/>
    <property type="match status" value="1"/>
</dbReference>
<evidence type="ECO:0000313" key="2">
    <source>
        <dbReference type="EMBL" id="WPJ96265.1"/>
    </source>
</evidence>
<dbReference type="Proteomes" id="UP001324993">
    <property type="component" value="Chromosome"/>
</dbReference>
<proteinExistence type="predicted"/>
<dbReference type="EMBL" id="CP138858">
    <property type="protein sequence ID" value="WPJ96265.1"/>
    <property type="molecule type" value="Genomic_DNA"/>
</dbReference>
<dbReference type="Pfam" id="PF03480">
    <property type="entry name" value="DctP"/>
    <property type="match status" value="1"/>
</dbReference>
<accession>A0ABZ0RMP7</accession>
<dbReference type="RefSeq" id="WP_319833128.1">
    <property type="nucleotide sequence ID" value="NZ_CP138858.1"/>
</dbReference>
<name>A0ABZ0RMP7_9BACT</name>
<evidence type="ECO:0000256" key="1">
    <source>
        <dbReference type="ARBA" id="ARBA00022729"/>
    </source>
</evidence>
<dbReference type="InterPro" id="IPR038404">
    <property type="entry name" value="TRAP_DctP_sf"/>
</dbReference>
<keyword evidence="1" id="KW-0732">Signal</keyword>